<keyword evidence="1" id="KW-1133">Transmembrane helix</keyword>
<evidence type="ECO:0000313" key="2">
    <source>
        <dbReference type="EMBL" id="KRY96277.1"/>
    </source>
</evidence>
<accession>A0A0V1GDK6</accession>
<evidence type="ECO:0000313" key="3">
    <source>
        <dbReference type="Proteomes" id="UP000055024"/>
    </source>
</evidence>
<evidence type="ECO:0000256" key="1">
    <source>
        <dbReference type="SAM" id="Phobius"/>
    </source>
</evidence>
<proteinExistence type="predicted"/>
<protein>
    <submittedName>
        <fullName evidence="2">Uncharacterized protein</fullName>
    </submittedName>
</protein>
<reference evidence="2 3" key="1">
    <citation type="submission" date="2015-01" db="EMBL/GenBank/DDBJ databases">
        <title>Evolution of Trichinella species and genotypes.</title>
        <authorList>
            <person name="Korhonen P.K."/>
            <person name="Edoardo P."/>
            <person name="Giuseppe L.R."/>
            <person name="Gasser R.B."/>
        </authorList>
    </citation>
    <scope>NUCLEOTIDE SEQUENCE [LARGE SCALE GENOMIC DNA]</scope>
    <source>
        <strain evidence="2">ISS1029</strain>
    </source>
</reference>
<sequence>MSRFVGSCLLETHMPEIIILALGRILLLVRVHSFKTKT</sequence>
<name>A0A0V1GDK6_9BILA</name>
<dbReference type="AlphaFoldDB" id="A0A0V1GDK6"/>
<organism evidence="2 3">
    <name type="scientific">Trichinella zimbabwensis</name>
    <dbReference type="NCBI Taxonomy" id="268475"/>
    <lineage>
        <taxon>Eukaryota</taxon>
        <taxon>Metazoa</taxon>
        <taxon>Ecdysozoa</taxon>
        <taxon>Nematoda</taxon>
        <taxon>Enoplea</taxon>
        <taxon>Dorylaimia</taxon>
        <taxon>Trichinellida</taxon>
        <taxon>Trichinellidae</taxon>
        <taxon>Trichinella</taxon>
    </lineage>
</organism>
<keyword evidence="3" id="KW-1185">Reference proteome</keyword>
<comment type="caution">
    <text evidence="2">The sequence shown here is derived from an EMBL/GenBank/DDBJ whole genome shotgun (WGS) entry which is preliminary data.</text>
</comment>
<keyword evidence="1" id="KW-0472">Membrane</keyword>
<feature type="transmembrane region" description="Helical" evidence="1">
    <location>
        <begin position="12"/>
        <end position="29"/>
    </location>
</feature>
<gene>
    <name evidence="2" type="ORF">T11_14570</name>
</gene>
<dbReference type="EMBL" id="JYDP01002988">
    <property type="protein sequence ID" value="KRY96277.1"/>
    <property type="molecule type" value="Genomic_DNA"/>
</dbReference>
<dbReference type="Proteomes" id="UP000055024">
    <property type="component" value="Unassembled WGS sequence"/>
</dbReference>
<keyword evidence="1" id="KW-0812">Transmembrane</keyword>